<evidence type="ECO:0000313" key="2">
    <source>
        <dbReference type="Proteomes" id="UP001054945"/>
    </source>
</evidence>
<reference evidence="1 2" key="1">
    <citation type="submission" date="2021-06" db="EMBL/GenBank/DDBJ databases">
        <title>Caerostris extrusa draft genome.</title>
        <authorList>
            <person name="Kono N."/>
            <person name="Arakawa K."/>
        </authorList>
    </citation>
    <scope>NUCLEOTIDE SEQUENCE [LARGE SCALE GENOMIC DNA]</scope>
</reference>
<name>A0AAV4WUE9_CAEEX</name>
<accession>A0AAV4WUE9</accession>
<comment type="caution">
    <text evidence="1">The sequence shown here is derived from an EMBL/GenBank/DDBJ whole genome shotgun (WGS) entry which is preliminary data.</text>
</comment>
<gene>
    <name evidence="1" type="ORF">CEXT_198951</name>
</gene>
<evidence type="ECO:0000313" key="1">
    <source>
        <dbReference type="EMBL" id="GIY85439.1"/>
    </source>
</evidence>
<proteinExistence type="predicted"/>
<sequence>MKFESSGFLSVSQAKNEFVCSIEDTVARVANQDGRTDFSNKLQRTSLATTRQESTLRYASSSNYPSLRIDPPFPAKCFVVTLRSFCSCEGHLFKSSSLFL</sequence>
<dbReference type="EMBL" id="BPLR01016659">
    <property type="protein sequence ID" value="GIY85439.1"/>
    <property type="molecule type" value="Genomic_DNA"/>
</dbReference>
<organism evidence="1 2">
    <name type="scientific">Caerostris extrusa</name>
    <name type="common">Bark spider</name>
    <name type="synonym">Caerostris bankana</name>
    <dbReference type="NCBI Taxonomy" id="172846"/>
    <lineage>
        <taxon>Eukaryota</taxon>
        <taxon>Metazoa</taxon>
        <taxon>Ecdysozoa</taxon>
        <taxon>Arthropoda</taxon>
        <taxon>Chelicerata</taxon>
        <taxon>Arachnida</taxon>
        <taxon>Araneae</taxon>
        <taxon>Araneomorphae</taxon>
        <taxon>Entelegynae</taxon>
        <taxon>Araneoidea</taxon>
        <taxon>Araneidae</taxon>
        <taxon>Caerostris</taxon>
    </lineage>
</organism>
<protein>
    <submittedName>
        <fullName evidence="1">Uncharacterized protein</fullName>
    </submittedName>
</protein>
<keyword evidence="2" id="KW-1185">Reference proteome</keyword>
<dbReference type="AlphaFoldDB" id="A0AAV4WUE9"/>
<dbReference type="Proteomes" id="UP001054945">
    <property type="component" value="Unassembled WGS sequence"/>
</dbReference>